<dbReference type="AlphaFoldDB" id="A0A3B1BSQ2"/>
<protein>
    <recommendedName>
        <fullName evidence="2">Glycoside hydrolase family 42 N-terminal domain-containing protein</fullName>
    </recommendedName>
</protein>
<gene>
    <name evidence="1" type="ORF">MNBD_IGNAVI01-529</name>
</gene>
<sequence length="754" mass="85271">MKSIILFVFFTCNIAMAGSDKENITRFSNNVMPTLGCWFWGEEEFQPNGYKQFIDQVSRHSSYDLLTTSIRAFKKEVTDIKVHDQIKAAAIYAKRHDVPIVMDLDVRLARRAFEEKYPDELQEMLILQEVELSNDKSVECVIHSSNLGDHYTHRTTNYIPLRGSLIRVYSYVRDSAGIDPKTLKDITKECELVSVSKDSVQVIIQSDKNNISSKACVIVSFTHLTPDVFAPHIKDFQREIIKQYSDTQLAGVCKDEWGFPPNFDGNPKKDQFWYSKYRAKAYAERTNGRDLIADCLLMSFGIKGKENQRSMAINHFMEMSWQRNGDLEDDFYKTVKEVFGSDAVVATHPTWWPYPDLREFKKNGLDWWVATRDWAQTDELTPFAVRTALSKKWNSPIWYNMYYSKNKKDYERAVWSYALAGGRINFHRPYPNDNLDEARKELLRGNLMLAESRVHLLNFISQSQLDCPVAVVFGHASAMNWSGPGYNDVGMEVADNFWQEGFLADLIPSSEIENKNLYINNDGWICYGPQRYSAVILYNPEFEKSSTAAFFTQAQKGPTKLFRIGNWTHDFNGNTFNGDSALPSTMNKISDIKSAVFEVSTSLREQKIAPQTSATSKLVGFGHVSSSPPTSGFCRLIDGTIIQIAGTNNVAGDPIQSNINIGEYSVIFDALGVAAVRLDGSGNMEALAAGGLSYFKVGDFEIQLDTPTDIALWHDSKGEWDGVIQGRKGAIPVALLNITNNWVRLEIPVPLKTD</sequence>
<proteinExistence type="predicted"/>
<dbReference type="EMBL" id="UOGD01000123">
    <property type="protein sequence ID" value="VAX18962.1"/>
    <property type="molecule type" value="Genomic_DNA"/>
</dbReference>
<evidence type="ECO:0008006" key="2">
    <source>
        <dbReference type="Google" id="ProtNLM"/>
    </source>
</evidence>
<name>A0A3B1BSQ2_9ZZZZ</name>
<reference evidence="1" key="1">
    <citation type="submission" date="2018-06" db="EMBL/GenBank/DDBJ databases">
        <authorList>
            <person name="Zhirakovskaya E."/>
        </authorList>
    </citation>
    <scope>NUCLEOTIDE SEQUENCE</scope>
</reference>
<organism evidence="1">
    <name type="scientific">hydrothermal vent metagenome</name>
    <dbReference type="NCBI Taxonomy" id="652676"/>
    <lineage>
        <taxon>unclassified sequences</taxon>
        <taxon>metagenomes</taxon>
        <taxon>ecological metagenomes</taxon>
    </lineage>
</organism>
<evidence type="ECO:0000313" key="1">
    <source>
        <dbReference type="EMBL" id="VAX18962.1"/>
    </source>
</evidence>
<accession>A0A3B1BSQ2</accession>